<organism evidence="2 3">
    <name type="scientific">Glomus cerebriforme</name>
    <dbReference type="NCBI Taxonomy" id="658196"/>
    <lineage>
        <taxon>Eukaryota</taxon>
        <taxon>Fungi</taxon>
        <taxon>Fungi incertae sedis</taxon>
        <taxon>Mucoromycota</taxon>
        <taxon>Glomeromycotina</taxon>
        <taxon>Glomeromycetes</taxon>
        <taxon>Glomerales</taxon>
        <taxon>Glomeraceae</taxon>
        <taxon>Glomus</taxon>
    </lineage>
</organism>
<keyword evidence="3" id="KW-1185">Reference proteome</keyword>
<dbReference type="EMBL" id="QKYT01000004">
    <property type="protein sequence ID" value="RIA99409.1"/>
    <property type="molecule type" value="Genomic_DNA"/>
</dbReference>
<dbReference type="Proteomes" id="UP000265703">
    <property type="component" value="Unassembled WGS sequence"/>
</dbReference>
<evidence type="ECO:0000313" key="2">
    <source>
        <dbReference type="EMBL" id="RIA99409.1"/>
    </source>
</evidence>
<accession>A0A397TPN9</accession>
<reference evidence="2 3" key="1">
    <citation type="submission" date="2018-06" db="EMBL/GenBank/DDBJ databases">
        <title>Comparative genomics reveals the genomic features of Rhizophagus irregularis, R. cerebriforme, R. diaphanum and Gigaspora rosea, and their symbiotic lifestyle signature.</title>
        <authorList>
            <person name="Morin E."/>
            <person name="San Clemente H."/>
            <person name="Chen E.C.H."/>
            <person name="De La Providencia I."/>
            <person name="Hainaut M."/>
            <person name="Kuo A."/>
            <person name="Kohler A."/>
            <person name="Murat C."/>
            <person name="Tang N."/>
            <person name="Roy S."/>
            <person name="Loubradou J."/>
            <person name="Henrissat B."/>
            <person name="Grigoriev I.V."/>
            <person name="Corradi N."/>
            <person name="Roux C."/>
            <person name="Martin F.M."/>
        </authorList>
    </citation>
    <scope>NUCLEOTIDE SEQUENCE [LARGE SCALE GENOMIC DNA]</scope>
    <source>
        <strain evidence="2 3">DAOM 227022</strain>
    </source>
</reference>
<protein>
    <submittedName>
        <fullName evidence="2">Uncharacterized protein</fullName>
    </submittedName>
</protein>
<dbReference type="AlphaFoldDB" id="A0A397TPN9"/>
<gene>
    <name evidence="2" type="ORF">C1645_811431</name>
</gene>
<name>A0A397TPN9_9GLOM</name>
<keyword evidence="1" id="KW-0175">Coiled coil</keyword>
<feature type="coiled-coil region" evidence="1">
    <location>
        <begin position="4"/>
        <end position="38"/>
    </location>
</feature>
<comment type="caution">
    <text evidence="2">The sequence shown here is derived from an EMBL/GenBank/DDBJ whole genome shotgun (WGS) entry which is preliminary data.</text>
</comment>
<proteinExistence type="predicted"/>
<evidence type="ECO:0000256" key="1">
    <source>
        <dbReference type="SAM" id="Coils"/>
    </source>
</evidence>
<evidence type="ECO:0000313" key="3">
    <source>
        <dbReference type="Proteomes" id="UP000265703"/>
    </source>
</evidence>
<sequence>MQSIDSLRELNHKLLAEISELRKKNAKLRAELKSRIKEVRNWNKIEQDSEHQRECDNIFPVDIPNSIIDQYNNVNSPPSTMSGLKLLVDRKMDAFLD</sequence>